<dbReference type="Pfam" id="PF16403">
    <property type="entry name" value="Bact_surface_Ig-like"/>
    <property type="match status" value="1"/>
</dbReference>
<reference evidence="5 6" key="1">
    <citation type="journal article" date="2023" name="Microbiol. Spectr.">
        <title>Symbiosis of Carpenter Bees with Uncharacterized Lactic Acid Bacteria Showing NAD Auxotrophy.</title>
        <authorList>
            <person name="Kawasaki S."/>
            <person name="Ozawa K."/>
            <person name="Mori T."/>
            <person name="Yamamoto A."/>
            <person name="Ito M."/>
            <person name="Ohkuma M."/>
            <person name="Sakamoto M."/>
            <person name="Matsutani M."/>
        </authorList>
    </citation>
    <scope>NUCLEOTIDE SEQUENCE [LARGE SCALE GENOMIC DNA]</scope>
    <source>
        <strain evidence="5 6">KimC2</strain>
    </source>
</reference>
<evidence type="ECO:0000259" key="4">
    <source>
        <dbReference type="Pfam" id="PF16403"/>
    </source>
</evidence>
<dbReference type="Pfam" id="PF03217">
    <property type="entry name" value="SlpA"/>
    <property type="match status" value="1"/>
</dbReference>
<feature type="signal peptide" evidence="2">
    <location>
        <begin position="1"/>
        <end position="22"/>
    </location>
</feature>
<proteinExistence type="predicted"/>
<dbReference type="InterPro" id="IPR032179">
    <property type="entry name" value="Cry22Aa_Ig-like"/>
</dbReference>
<keyword evidence="2" id="KW-0732">Signal</keyword>
<feature type="compositionally biased region" description="Polar residues" evidence="1">
    <location>
        <begin position="378"/>
        <end position="390"/>
    </location>
</feature>
<keyword evidence="6" id="KW-1185">Reference proteome</keyword>
<sequence>MKLKLTGLVGTAILLLSPVANAMTAVEKAAPVQADNNWDYDVDNPGLGYYDQLLQNAGPSDGMVDWYPAKDTLSNYPTGQKLVKQLIELSIATNDSNSNARKVLFNDTNGNNTNATYRDTYNKYSVALGFIAQILDFNNTKSGVGSKLEQAAVAGDYDSSDDEGKSVIKGALLNDPSGKALGHNISDVLGTAFFDNADDAYAQIYINGYDNVAQNEANIIREATSSITIVAQSKITGNKATAIFKLNNKTMPEQLSGSILNNNIDGGIKQRDPNYKVNGSMVANAQTWVNNGNRSNSPTFWVNENGKGTIVVPRGTTAKQIAKMILDSKVDTNYKMENVAPMKAIQGNYQKGKGAPWHSSSNFNATGDGESYNHKFIKNSNPGPNETNKLPNGDNWFIGVADNNRKEANNEFAIGTQGNSGIYKGKVTAQSWFNNSLDTNKYPSTTYNPKTSAFEIPDFEASEGIPSFENTVEGKEDSPKNQPKSNIGKVTHLFNPVNDVDANGKSMLRESWDAQHYAYALPEISEISNGADTDEKIDSLAKKISENGSFQSVSDPLAQVKKSFTYEAPVNAWVFKSWNNPYSTVMSSEGAKAPMVAEFDDKSGVLDGSDPKKAEGQWRGGLKYKWSEGNLVTDTQTEVTAVPIKDNKWTGDIALTNQSNVNSSGNSVITISNLIDTSSSIPFKFDDLQIGNTDGSGSTEFNGPEAKINFTADGETHTIKIPKKVTTWARQGAIGVNQLYVNIANEFGNPSGLLIDGEGVSRFLTHSKFWGVYNPLYSETSDLDSKPLIKVADNHLNFIETFNTNGTFDGQSNLPRKEAKLGGKNEYSKENAGGLNVPNFASMYKFSGIFSVLKYKDNFHLSNGTSAGIIQVGDKITPSINAYSEITKDGTLTAPLGAGPYTVTHANGVPLIKMTFGETISQTRASKVAYFDSNLYNPHGNYNNNKPEDGYVSQDYSIGPASVSSVSPNDYGKDNPDYVGFDEDGNIDRTKTTPEDVVDSTAKRNRIYGNTKKVEDDHSEGSNPNYKMVNLKDLDKSGTAYTGITEAMKKMYGISDGKFLKASLPQYERNAGKARINVVVYDKEAVPAPTKEDTKPSFSTTNVSGGNDPFNVSLRPYTTTYDDGAVLTSANVPQSFKNLLTKTLVAGNPDLVDSTGKVSSNKLQQILISSFLESWQQNDDSFKQTDTGAGVNSPLYMYGGFGISNSDTKNSYAQWPKGYVDGTGDYNNAVNRFSEDFYRGGSDLKTADGKSTIKGIPFSALTADVSKLDVTKAGTYPVVYTYTNPSGSKKAASITVPVTVSNASAPVFAFQGSTDATINVGDSFNEGDYKVVGSWAIFNNYGGDYSKLPDYEGISKNTDGSPQVTVTGKVNTSTPGIYQLTYKAVSTSGATTTLIRNITVLPRSNESTTTPDPSDWKITSYKSVGHINYVPGYGIMVFNAPAGTSTGLRLGHGTSWKISQKAVNTKGDTYYQVGSNQWIDGKYISFSPINTEIPLRGEVKIIYRKGYGVNLWKNASTTNGYYPGRKLMHGSRWKVSSKQNGFYKVGKSQWIQGEYVSYKSY</sequence>
<evidence type="ECO:0000256" key="1">
    <source>
        <dbReference type="SAM" id="MobiDB-lite"/>
    </source>
</evidence>
<dbReference type="Gene3D" id="2.60.40.10">
    <property type="entry name" value="Immunoglobulins"/>
    <property type="match status" value="2"/>
</dbReference>
<dbReference type="KEGG" id="xak:KIMC2_00200"/>
<gene>
    <name evidence="5" type="ORF">KIMC2_00200</name>
</gene>
<dbReference type="EMBL" id="AP026801">
    <property type="protein sequence ID" value="BDR55458.1"/>
    <property type="molecule type" value="Genomic_DNA"/>
</dbReference>
<dbReference type="InterPro" id="IPR024968">
    <property type="entry name" value="SlpA_C_lactobacillus"/>
</dbReference>
<feature type="region of interest" description="Disordered" evidence="1">
    <location>
        <begin position="374"/>
        <end position="393"/>
    </location>
</feature>
<feature type="region of interest" description="Disordered" evidence="1">
    <location>
        <begin position="1010"/>
        <end position="1029"/>
    </location>
</feature>
<name>A0AAU9DPL7_9LACO</name>
<evidence type="ECO:0000313" key="5">
    <source>
        <dbReference type="EMBL" id="BDR55458.1"/>
    </source>
</evidence>
<dbReference type="InterPro" id="IPR013783">
    <property type="entry name" value="Ig-like_fold"/>
</dbReference>
<feature type="chain" id="PRO_5043784485" description="DUF5011 domain-containing protein" evidence="2">
    <location>
        <begin position="23"/>
        <end position="1561"/>
    </location>
</feature>
<feature type="domain" description="Pesticidal crystal protein Cry22Aa Ig-like" evidence="4">
    <location>
        <begin position="1339"/>
        <end position="1400"/>
    </location>
</feature>
<evidence type="ECO:0008006" key="7">
    <source>
        <dbReference type="Google" id="ProtNLM"/>
    </source>
</evidence>
<organism evidence="5 6">
    <name type="scientific">Xylocopilactobacillus apis</name>
    <dbReference type="NCBI Taxonomy" id="2932183"/>
    <lineage>
        <taxon>Bacteria</taxon>
        <taxon>Bacillati</taxon>
        <taxon>Bacillota</taxon>
        <taxon>Bacilli</taxon>
        <taxon>Lactobacillales</taxon>
        <taxon>Lactobacillaceae</taxon>
        <taxon>Xylocopilactobacillus</taxon>
    </lineage>
</organism>
<evidence type="ECO:0000256" key="2">
    <source>
        <dbReference type="SAM" id="SignalP"/>
    </source>
</evidence>
<feature type="region of interest" description="Disordered" evidence="1">
    <location>
        <begin position="941"/>
        <end position="996"/>
    </location>
</feature>
<evidence type="ECO:0000259" key="3">
    <source>
        <dbReference type="Pfam" id="PF03217"/>
    </source>
</evidence>
<dbReference type="Proteomes" id="UP001321804">
    <property type="component" value="Chromosome"/>
</dbReference>
<feature type="domain" description="S-layer protein C-terminal" evidence="3">
    <location>
        <begin position="1450"/>
        <end position="1479"/>
    </location>
</feature>
<dbReference type="RefSeq" id="WP_317696765.1">
    <property type="nucleotide sequence ID" value="NZ_AP026801.1"/>
</dbReference>
<protein>
    <recommendedName>
        <fullName evidence="7">DUF5011 domain-containing protein</fullName>
    </recommendedName>
</protein>
<evidence type="ECO:0000313" key="6">
    <source>
        <dbReference type="Proteomes" id="UP001321804"/>
    </source>
</evidence>
<accession>A0AAU9DPL7</accession>